<dbReference type="InterPro" id="IPR002401">
    <property type="entry name" value="Cyt_P450_E_grp-I"/>
</dbReference>
<evidence type="ECO:0000256" key="4">
    <source>
        <dbReference type="ARBA" id="ARBA00023002"/>
    </source>
</evidence>
<proteinExistence type="inferred from homology"/>
<dbReference type="EC" id="1.14.14.1" evidence="10"/>
<dbReference type="AlphaFoldDB" id="A0A6J8A406"/>
<feature type="transmembrane region" description="Helical" evidence="9">
    <location>
        <begin position="6"/>
        <end position="22"/>
    </location>
</feature>
<keyword evidence="9" id="KW-0812">Transmembrane</keyword>
<name>A0A6J8A406_MYTCO</name>
<keyword evidence="5 7" id="KW-0408">Iron</keyword>
<dbReference type="InterPro" id="IPR008069">
    <property type="entry name" value="Cyt_P450_E_grp-I_CYP2D-like"/>
</dbReference>
<dbReference type="FunFam" id="1.10.630.10:FF:000004">
    <property type="entry name" value="cytochrome P450 2D15 isoform X1"/>
    <property type="match status" value="1"/>
</dbReference>
<evidence type="ECO:0000256" key="5">
    <source>
        <dbReference type="ARBA" id="ARBA00023004"/>
    </source>
</evidence>
<dbReference type="GO" id="GO:0020037">
    <property type="term" value="F:heme binding"/>
    <property type="evidence" value="ECO:0007669"/>
    <property type="project" value="InterPro"/>
</dbReference>
<dbReference type="EMBL" id="CACVKT020000584">
    <property type="protein sequence ID" value="CAC5361210.1"/>
    <property type="molecule type" value="Genomic_DNA"/>
</dbReference>
<dbReference type="InterPro" id="IPR017972">
    <property type="entry name" value="Cyt_P450_CS"/>
</dbReference>
<dbReference type="Proteomes" id="UP000507470">
    <property type="component" value="Unassembled WGS sequence"/>
</dbReference>
<evidence type="ECO:0000256" key="9">
    <source>
        <dbReference type="SAM" id="Phobius"/>
    </source>
</evidence>
<dbReference type="GO" id="GO:0016020">
    <property type="term" value="C:membrane"/>
    <property type="evidence" value="ECO:0007669"/>
    <property type="project" value="UniProtKB-SubCell"/>
</dbReference>
<keyword evidence="8" id="KW-0503">Monooxygenase</keyword>
<dbReference type="OrthoDB" id="2789670at2759"/>
<dbReference type="EC" id="1.14.14.74" evidence="10"/>
<evidence type="ECO:0000256" key="2">
    <source>
        <dbReference type="ARBA" id="ARBA00010617"/>
    </source>
</evidence>
<reference evidence="10 11" key="1">
    <citation type="submission" date="2020-06" db="EMBL/GenBank/DDBJ databases">
        <authorList>
            <person name="Li R."/>
            <person name="Bekaert M."/>
        </authorList>
    </citation>
    <scope>NUCLEOTIDE SEQUENCE [LARGE SCALE GENOMIC DNA]</scope>
    <source>
        <strain evidence="11">wild</strain>
    </source>
</reference>
<dbReference type="PANTHER" id="PTHR24300">
    <property type="entry name" value="CYTOCHROME P450 508A4-RELATED"/>
    <property type="match status" value="1"/>
</dbReference>
<dbReference type="GO" id="GO:0005506">
    <property type="term" value="F:iron ion binding"/>
    <property type="evidence" value="ECO:0007669"/>
    <property type="project" value="InterPro"/>
</dbReference>
<keyword evidence="9" id="KW-1133">Transmembrane helix</keyword>
<feature type="binding site" description="axial binding residue" evidence="7">
    <location>
        <position position="432"/>
    </location>
    <ligand>
        <name>heme</name>
        <dbReference type="ChEBI" id="CHEBI:30413"/>
    </ligand>
    <ligandPart>
        <name>Fe</name>
        <dbReference type="ChEBI" id="CHEBI:18248"/>
    </ligandPart>
</feature>
<dbReference type="InterPro" id="IPR001128">
    <property type="entry name" value="Cyt_P450"/>
</dbReference>
<evidence type="ECO:0000256" key="1">
    <source>
        <dbReference type="ARBA" id="ARBA00004370"/>
    </source>
</evidence>
<dbReference type="Gene3D" id="1.10.630.10">
    <property type="entry name" value="Cytochrome P450"/>
    <property type="match status" value="1"/>
</dbReference>
<comment type="cofactor">
    <cofactor evidence="7">
        <name>heme</name>
        <dbReference type="ChEBI" id="CHEBI:30413"/>
    </cofactor>
</comment>
<protein>
    <submittedName>
        <fullName evidence="10">CYP2J</fullName>
        <ecNumber evidence="10">1.14.14.1</ecNumber>
        <ecNumber evidence="10">1.14.14.73</ecNumber>
        <ecNumber evidence="10">1.14.14.74</ecNumber>
        <ecNumber evidence="10">1.14.14.75</ecNumber>
    </submittedName>
</protein>
<dbReference type="SUPFAM" id="SSF48264">
    <property type="entry name" value="Cytochrome P450"/>
    <property type="match status" value="1"/>
</dbReference>
<dbReference type="GO" id="GO:0016712">
    <property type="term" value="F:oxidoreductase activity, acting on paired donors, with incorporation or reduction of molecular oxygen, reduced flavin or flavoprotein as one donor, and incorporation of one atom of oxygen"/>
    <property type="evidence" value="ECO:0007669"/>
    <property type="project" value="UniProtKB-EC"/>
</dbReference>
<keyword evidence="6 9" id="KW-0472">Membrane</keyword>
<keyword evidence="7 8" id="KW-0349">Heme</keyword>
<evidence type="ECO:0000256" key="8">
    <source>
        <dbReference type="RuleBase" id="RU000461"/>
    </source>
</evidence>
<comment type="subcellular location">
    <subcellularLocation>
        <location evidence="1">Membrane</location>
    </subcellularLocation>
</comment>
<evidence type="ECO:0000313" key="11">
    <source>
        <dbReference type="Proteomes" id="UP000507470"/>
    </source>
</evidence>
<evidence type="ECO:0000256" key="3">
    <source>
        <dbReference type="ARBA" id="ARBA00022723"/>
    </source>
</evidence>
<dbReference type="EC" id="1.14.14.75" evidence="10"/>
<dbReference type="PROSITE" id="PS00086">
    <property type="entry name" value="CYTOCHROME_P450"/>
    <property type="match status" value="1"/>
</dbReference>
<keyword evidence="11" id="KW-1185">Reference proteome</keyword>
<gene>
    <name evidence="10" type="ORF">MCOR_3429</name>
</gene>
<accession>A0A6J8A406</accession>
<dbReference type="PRINTS" id="PR01686">
    <property type="entry name" value="EP450ICYP2D"/>
</dbReference>
<keyword evidence="3 7" id="KW-0479">Metal-binding</keyword>
<organism evidence="10 11">
    <name type="scientific">Mytilus coruscus</name>
    <name type="common">Sea mussel</name>
    <dbReference type="NCBI Taxonomy" id="42192"/>
    <lineage>
        <taxon>Eukaryota</taxon>
        <taxon>Metazoa</taxon>
        <taxon>Spiralia</taxon>
        <taxon>Lophotrochozoa</taxon>
        <taxon>Mollusca</taxon>
        <taxon>Bivalvia</taxon>
        <taxon>Autobranchia</taxon>
        <taxon>Pteriomorphia</taxon>
        <taxon>Mytilida</taxon>
        <taxon>Mytiloidea</taxon>
        <taxon>Mytilidae</taxon>
        <taxon>Mytilinae</taxon>
        <taxon>Mytilus</taxon>
    </lineage>
</organism>
<sequence length="488" mass="55702">MVVGVGTILVALIVFLVTYLLMRCRRPSDLPPGPTPLPVLGNLKVIWGKNLLDVAATLQKKYGDIFSLSIGPYWMVFINRYDALRDVFVKHGNTFSDRPDVWYLREVKKKKGLAAGYPWKEQRAFTLNLLRGFGFGTRTMESIITEECEKFSELLAKTEGKEFAISGVVNKAVSNVICSIVLGKRFSYDDKEFDKFVKIITETVVNEYTPKVNILPALLHIPKVKMRCDNCIEQNNLIRAWFQKQIDEHKETLKEDHWRDFIDAYLVQIKKMKRESDTQFTEENLKYVILDLFSGGTETTSSTIGWAVLCLVNHPEIQEKIRTELQKNVSKGPPILSDRHNLPYCEAVIHEVMRLEPILPMSISHTASEDTVVNGYRIPKGAIVVPNLYSVMHDEKVFPDSHRFDPGRFLDGNGKFHAPEKFLPFSLGKRVCPGEALARNELFLFFTSLLWKFMILPPEGQSPPPIVGKIGVTYAPLPFKARFVKYRD</sequence>
<evidence type="ECO:0000313" key="10">
    <source>
        <dbReference type="EMBL" id="CAC5361210.1"/>
    </source>
</evidence>
<dbReference type="PANTHER" id="PTHR24300:SF417">
    <property type="entry name" value="CYTOCHROME P450 508B1-RELATED"/>
    <property type="match status" value="1"/>
</dbReference>
<dbReference type="InterPro" id="IPR036396">
    <property type="entry name" value="Cyt_P450_sf"/>
</dbReference>
<evidence type="ECO:0000256" key="7">
    <source>
        <dbReference type="PIRSR" id="PIRSR602401-1"/>
    </source>
</evidence>
<comment type="similarity">
    <text evidence="2 8">Belongs to the cytochrome P450 family.</text>
</comment>
<dbReference type="PRINTS" id="PR00385">
    <property type="entry name" value="P450"/>
</dbReference>
<dbReference type="InterPro" id="IPR050182">
    <property type="entry name" value="Cytochrome_P450_fam2"/>
</dbReference>
<dbReference type="PRINTS" id="PR00463">
    <property type="entry name" value="EP450I"/>
</dbReference>
<dbReference type="Pfam" id="PF00067">
    <property type="entry name" value="p450"/>
    <property type="match status" value="1"/>
</dbReference>
<keyword evidence="4 8" id="KW-0560">Oxidoreductase</keyword>
<dbReference type="EC" id="1.14.14.73" evidence="10"/>
<evidence type="ECO:0000256" key="6">
    <source>
        <dbReference type="ARBA" id="ARBA00023136"/>
    </source>
</evidence>